<dbReference type="GO" id="GO:0047355">
    <property type="term" value="F:CDP-glycerol glycerophosphotransferase activity"/>
    <property type="evidence" value="ECO:0007669"/>
    <property type="project" value="InterPro"/>
</dbReference>
<evidence type="ECO:0000256" key="4">
    <source>
        <dbReference type="ARBA" id="ARBA00022679"/>
    </source>
</evidence>
<dbReference type="Gene3D" id="3.40.50.12580">
    <property type="match status" value="1"/>
</dbReference>
<evidence type="ECO:0000256" key="3">
    <source>
        <dbReference type="ARBA" id="ARBA00022475"/>
    </source>
</evidence>
<dbReference type="SUPFAM" id="SSF53756">
    <property type="entry name" value="UDP-Glycosyltransferase/glycogen phosphorylase"/>
    <property type="match status" value="1"/>
</dbReference>
<keyword evidence="4" id="KW-0808">Transferase</keyword>
<evidence type="ECO:0000256" key="5">
    <source>
        <dbReference type="ARBA" id="ARBA00022944"/>
    </source>
</evidence>
<dbReference type="Proteomes" id="UP000830729">
    <property type="component" value="Chromosome"/>
</dbReference>
<evidence type="ECO:0000256" key="1">
    <source>
        <dbReference type="ARBA" id="ARBA00004202"/>
    </source>
</evidence>
<evidence type="ECO:0000313" key="9">
    <source>
        <dbReference type="Proteomes" id="UP000830729"/>
    </source>
</evidence>
<dbReference type="KEGG" id="halx:M0R89_00720"/>
<gene>
    <name evidence="8" type="ORF">M0R89_00720</name>
</gene>
<keyword evidence="9" id="KW-1185">Reference proteome</keyword>
<name>A0A8U0HUM8_9EURY</name>
<dbReference type="InterPro" id="IPR043149">
    <property type="entry name" value="TagF_N"/>
</dbReference>
<dbReference type="InterPro" id="IPR043148">
    <property type="entry name" value="TagF_C"/>
</dbReference>
<keyword evidence="5" id="KW-0777">Teichoic acid biosynthesis</keyword>
<proteinExistence type="inferred from homology"/>
<dbReference type="Pfam" id="PF04464">
    <property type="entry name" value="Glyphos_transf"/>
    <property type="match status" value="1"/>
</dbReference>
<comment type="subcellular location">
    <subcellularLocation>
        <location evidence="1">Cell membrane</location>
        <topology evidence="1">Peripheral membrane protein</topology>
    </subcellularLocation>
</comment>
<dbReference type="GeneID" id="72183677"/>
<dbReference type="Gene3D" id="3.40.50.11820">
    <property type="match status" value="1"/>
</dbReference>
<keyword evidence="6" id="KW-0472">Membrane</keyword>
<organism evidence="8 9">
    <name type="scientific">Halorussus limi</name>
    <dbReference type="NCBI Taxonomy" id="2938695"/>
    <lineage>
        <taxon>Archaea</taxon>
        <taxon>Methanobacteriati</taxon>
        <taxon>Methanobacteriota</taxon>
        <taxon>Stenosarchaea group</taxon>
        <taxon>Halobacteria</taxon>
        <taxon>Halobacteriales</taxon>
        <taxon>Haladaptataceae</taxon>
        <taxon>Halorussus</taxon>
    </lineage>
</organism>
<dbReference type="EMBL" id="CP096659">
    <property type="protein sequence ID" value="UPV74607.1"/>
    <property type="molecule type" value="Genomic_DNA"/>
</dbReference>
<dbReference type="RefSeq" id="WP_248650652.1">
    <property type="nucleotide sequence ID" value="NZ_CP096659.1"/>
</dbReference>
<comment type="similarity">
    <text evidence="2">Belongs to the CDP-glycerol glycerophosphotransferase family.</text>
</comment>
<sequence length="454" mass="49052">MDLSGRVPEVTESLTDAAGALPSLAGHASFLGQWALYRGIDAVDPARDETLWVFGAQGGAAFADNAKYLFLHVAAECPDIRPVWLSKDSEVVRELQAEGFEAYHCYSPRGLLLTLRAGVVFLTQGHRDVAMPAAAGAFAVLLWHGVPLKRISWDAGFRDLPGPVRRAHADMAREFDLLTVPGEGVVDPFASGLRVGRERMAVTGYPRNDALFGEIPGETVGVDAAALDRVQTLSTERELVFYLPTFREWTDESVADRLDLPALDAFLAERDATLVFKTHPRDRLDLPDGLANVVQLPGATDVYPFLRHADALVTDYSSVYFDYLLLDRPVVFYAYDLAEYRARRGFYFDYESVAPGPVADSFDGLLAGLDRALDPTDDADAADRAAVRTRLLGGDPAVGKSPDAPGSTPGGADPRANDAGDSTASDSAAAGARSAAVAALVRRRLAETRENRER</sequence>
<feature type="region of interest" description="Disordered" evidence="7">
    <location>
        <begin position="392"/>
        <end position="430"/>
    </location>
</feature>
<evidence type="ECO:0000313" key="8">
    <source>
        <dbReference type="EMBL" id="UPV74607.1"/>
    </source>
</evidence>
<dbReference type="InterPro" id="IPR007554">
    <property type="entry name" value="Glycerophosphate_synth"/>
</dbReference>
<accession>A0A8U0HUM8</accession>
<keyword evidence="3" id="KW-1003">Cell membrane</keyword>
<evidence type="ECO:0000256" key="6">
    <source>
        <dbReference type="ARBA" id="ARBA00023136"/>
    </source>
</evidence>
<dbReference type="PANTHER" id="PTHR37316">
    <property type="entry name" value="TEICHOIC ACID GLYCEROL-PHOSPHATE PRIMASE"/>
    <property type="match status" value="1"/>
</dbReference>
<dbReference type="GO" id="GO:0005886">
    <property type="term" value="C:plasma membrane"/>
    <property type="evidence" value="ECO:0007669"/>
    <property type="project" value="UniProtKB-SubCell"/>
</dbReference>
<dbReference type="InterPro" id="IPR051612">
    <property type="entry name" value="Teichoic_Acid_Biosynth"/>
</dbReference>
<reference evidence="8 9" key="1">
    <citation type="submission" date="2022-04" db="EMBL/GenBank/DDBJ databases">
        <title>Diverse halophilic archaea isolated from saline environments.</title>
        <authorList>
            <person name="Cui H.-L."/>
        </authorList>
    </citation>
    <scope>NUCLEOTIDE SEQUENCE [LARGE SCALE GENOMIC DNA]</scope>
    <source>
        <strain evidence="8 9">XZYJT49</strain>
    </source>
</reference>
<evidence type="ECO:0000256" key="2">
    <source>
        <dbReference type="ARBA" id="ARBA00010488"/>
    </source>
</evidence>
<feature type="compositionally biased region" description="Low complexity" evidence="7">
    <location>
        <begin position="419"/>
        <end position="430"/>
    </location>
</feature>
<dbReference type="AlphaFoldDB" id="A0A8U0HUM8"/>
<evidence type="ECO:0000256" key="7">
    <source>
        <dbReference type="SAM" id="MobiDB-lite"/>
    </source>
</evidence>
<protein>
    <submittedName>
        <fullName evidence="8">CDP-glycerol glycerophosphotransferase family protein</fullName>
    </submittedName>
</protein>
<dbReference type="PANTHER" id="PTHR37316:SF3">
    <property type="entry name" value="TEICHOIC ACID GLYCEROL-PHOSPHATE TRANSFERASE"/>
    <property type="match status" value="1"/>
</dbReference>